<dbReference type="PROSITE" id="PS51257">
    <property type="entry name" value="PROKAR_LIPOPROTEIN"/>
    <property type="match status" value="1"/>
</dbReference>
<organism evidence="2 3">
    <name type="scientific">Butyricimonas faecalis</name>
    <dbReference type="NCBI Taxonomy" id="2093856"/>
    <lineage>
        <taxon>Bacteria</taxon>
        <taxon>Pseudomonadati</taxon>
        <taxon>Bacteroidota</taxon>
        <taxon>Bacteroidia</taxon>
        <taxon>Bacteroidales</taxon>
        <taxon>Odoribacteraceae</taxon>
        <taxon>Butyricimonas</taxon>
    </lineage>
</organism>
<dbReference type="Gene3D" id="2.60.40.2630">
    <property type="match status" value="1"/>
</dbReference>
<dbReference type="KEGG" id="buy:D8S85_20005"/>
<dbReference type="CDD" id="cd13121">
    <property type="entry name" value="BF2867_like_C"/>
    <property type="match status" value="1"/>
</dbReference>
<evidence type="ECO:0000256" key="1">
    <source>
        <dbReference type="SAM" id="SignalP"/>
    </source>
</evidence>
<keyword evidence="1" id="KW-0732">Signal</keyword>
<evidence type="ECO:0000313" key="3">
    <source>
        <dbReference type="Proteomes" id="UP000270673"/>
    </source>
</evidence>
<gene>
    <name evidence="2" type="ORF">D8S85_20005</name>
</gene>
<dbReference type="Proteomes" id="UP000270673">
    <property type="component" value="Chromosome"/>
</dbReference>
<reference evidence="2 3" key="1">
    <citation type="submission" date="2018-10" db="EMBL/GenBank/DDBJ databases">
        <title>Butyricimonas faecalis sp. nov., isolated from human faeces and emended description of the genus Butyricimonas.</title>
        <authorList>
            <person name="Le Roy T."/>
            <person name="Van der Smissen P."/>
            <person name="Paquot A."/>
            <person name="Delzenne N."/>
            <person name="Muccioli G."/>
            <person name="Collet J.-F."/>
            <person name="Cani P.D."/>
        </authorList>
    </citation>
    <scope>NUCLEOTIDE SEQUENCE [LARGE SCALE GENOMIC DNA]</scope>
    <source>
        <strain evidence="2 3">H184</strain>
    </source>
</reference>
<dbReference type="Gene3D" id="2.160.20.110">
    <property type="match status" value="1"/>
</dbReference>
<dbReference type="InterPro" id="IPR025049">
    <property type="entry name" value="Mfa-like_1"/>
</dbReference>
<dbReference type="CDD" id="cd13120">
    <property type="entry name" value="BF2867_like_N"/>
    <property type="match status" value="1"/>
</dbReference>
<dbReference type="AlphaFoldDB" id="A0A3Q9IVE1"/>
<protein>
    <submittedName>
        <fullName evidence="2">Fimbrillin family protein</fullName>
    </submittedName>
</protein>
<evidence type="ECO:0000313" key="2">
    <source>
        <dbReference type="EMBL" id="AZS31608.1"/>
    </source>
</evidence>
<feature type="signal peptide" evidence="1">
    <location>
        <begin position="1"/>
        <end position="28"/>
    </location>
</feature>
<sequence length="707" mass="75464">MENKYTIAMKLRQIALWSTLLLASAACSNDDSNIGSFSGQEMQIVPSINEVQTRVGMDNVADMQAFMLRVSGSEAGKYDYYAAVKPEGNTWKSYNVAADGTVGDALQMLWASVKNPVMVAALYKNDEVLSSANFGKAEFEVVQDQRDENDFKKGDYLYMAPTEALPTMDDGKVAVNFSHLMSKISLKLTLDYQFNELPGTEQNPVAALTIGGTHSKGNFNIDDQTWDYASVAPVEVQLYEVDYTSGSGRTKKAAATYECLLLPQTVPAGGFSVNVTINGNKYTWTSGEDITLESNYKYELPIKVGKDYITAGNILVSDWENGEALDGETDVVTNVDVWDGSVATALAGGSGTKDDPYQIATGAQLAYLAQEINDRIPDSFSGSKYFVLTQDIDLNNLEWTSIGFADYKWDNDWGMWIDGAGGIGFGGLFDGQGHVISNLKINRTDAGKLGLFGWLTSTSDYAVKNLTIRNASISGAHHAGILAGALNPSSSATPCLYNVHVSGTVTVTEDYGYAGGMIGDASYLVANGCSVDVKVTGYGFTGGMVGSAFEGSFENCTVRGTVNGSWTVGGFAGVLYCSVKAKNCVSYANVESNDWRCGGFSGVLEGWDEDSRVVLEGCSAQGNVKSTCPQRVGGFAGWCTYLTATDCSFTGQMNVVVGVKNTVAAFIGEDAGYIQTKSCWYNASGCSDLPTVGGVGTSSSHDIKAVE</sequence>
<dbReference type="Pfam" id="PF13149">
    <property type="entry name" value="Mfa_like_1"/>
    <property type="match status" value="1"/>
</dbReference>
<proteinExistence type="predicted"/>
<keyword evidence="3" id="KW-1185">Reference proteome</keyword>
<name>A0A3Q9IVE1_9BACT</name>
<accession>A0A3Q9IVE1</accession>
<dbReference type="OrthoDB" id="1028819at2"/>
<dbReference type="EMBL" id="CP032819">
    <property type="protein sequence ID" value="AZS31608.1"/>
    <property type="molecule type" value="Genomic_DNA"/>
</dbReference>
<feature type="chain" id="PRO_5018571975" evidence="1">
    <location>
        <begin position="29"/>
        <end position="707"/>
    </location>
</feature>